<reference evidence="1" key="1">
    <citation type="journal article" date="2019" name="bioRxiv">
        <title>The Genome of the Zebra Mussel, Dreissena polymorpha: A Resource for Invasive Species Research.</title>
        <authorList>
            <person name="McCartney M.A."/>
            <person name="Auch B."/>
            <person name="Kono T."/>
            <person name="Mallez S."/>
            <person name="Zhang Y."/>
            <person name="Obille A."/>
            <person name="Becker A."/>
            <person name="Abrahante J.E."/>
            <person name="Garbe J."/>
            <person name="Badalamenti J.P."/>
            <person name="Herman A."/>
            <person name="Mangelson H."/>
            <person name="Liachko I."/>
            <person name="Sullivan S."/>
            <person name="Sone E.D."/>
            <person name="Koren S."/>
            <person name="Silverstein K.A.T."/>
            <person name="Beckman K.B."/>
            <person name="Gohl D.M."/>
        </authorList>
    </citation>
    <scope>NUCLEOTIDE SEQUENCE</scope>
    <source>
        <strain evidence="1">Duluth1</strain>
        <tissue evidence="1">Whole animal</tissue>
    </source>
</reference>
<evidence type="ECO:0000313" key="1">
    <source>
        <dbReference type="EMBL" id="KAH3711394.1"/>
    </source>
</evidence>
<gene>
    <name evidence="1" type="ORF">DPMN_071063</name>
</gene>
<evidence type="ECO:0000313" key="2">
    <source>
        <dbReference type="Proteomes" id="UP000828390"/>
    </source>
</evidence>
<keyword evidence="2" id="KW-1185">Reference proteome</keyword>
<dbReference type="Proteomes" id="UP000828390">
    <property type="component" value="Unassembled WGS sequence"/>
</dbReference>
<name>A0A9D4BVY7_DREPO</name>
<accession>A0A9D4BVY7</accession>
<dbReference type="EMBL" id="JAIWYP010000014">
    <property type="protein sequence ID" value="KAH3711394.1"/>
    <property type="molecule type" value="Genomic_DNA"/>
</dbReference>
<organism evidence="1 2">
    <name type="scientific">Dreissena polymorpha</name>
    <name type="common">Zebra mussel</name>
    <name type="synonym">Mytilus polymorpha</name>
    <dbReference type="NCBI Taxonomy" id="45954"/>
    <lineage>
        <taxon>Eukaryota</taxon>
        <taxon>Metazoa</taxon>
        <taxon>Spiralia</taxon>
        <taxon>Lophotrochozoa</taxon>
        <taxon>Mollusca</taxon>
        <taxon>Bivalvia</taxon>
        <taxon>Autobranchia</taxon>
        <taxon>Heteroconchia</taxon>
        <taxon>Euheterodonta</taxon>
        <taxon>Imparidentia</taxon>
        <taxon>Neoheterodontei</taxon>
        <taxon>Myida</taxon>
        <taxon>Dreissenoidea</taxon>
        <taxon>Dreissenidae</taxon>
        <taxon>Dreissena</taxon>
    </lineage>
</organism>
<protein>
    <submittedName>
        <fullName evidence="1">Uncharacterized protein</fullName>
    </submittedName>
</protein>
<reference evidence="1" key="2">
    <citation type="submission" date="2020-11" db="EMBL/GenBank/DDBJ databases">
        <authorList>
            <person name="McCartney M.A."/>
            <person name="Auch B."/>
            <person name="Kono T."/>
            <person name="Mallez S."/>
            <person name="Becker A."/>
            <person name="Gohl D.M."/>
            <person name="Silverstein K.A.T."/>
            <person name="Koren S."/>
            <person name="Bechman K.B."/>
            <person name="Herman A."/>
            <person name="Abrahante J.E."/>
            <person name="Garbe J."/>
        </authorList>
    </citation>
    <scope>NUCLEOTIDE SEQUENCE</scope>
    <source>
        <strain evidence="1">Duluth1</strain>
        <tissue evidence="1">Whole animal</tissue>
    </source>
</reference>
<comment type="caution">
    <text evidence="1">The sequence shown here is derived from an EMBL/GenBank/DDBJ whole genome shotgun (WGS) entry which is preliminary data.</text>
</comment>
<sequence length="107" mass="12259">MDSGSHEEDVTCFEYARNAYPKYKYACQYVRPLIIKCQGLHRKCGIKDDRRIPDFQTVTLAVQGSSHAPFLNQCCHTETGDECVPSCPLWPIKLETQKRAMGILLYM</sequence>
<proteinExistence type="predicted"/>
<dbReference type="AlphaFoldDB" id="A0A9D4BVY7"/>